<dbReference type="Proteomes" id="UP000176191">
    <property type="component" value="Unassembled WGS sequence"/>
</dbReference>
<sequence length="324" mass="37877">MSKSKVIYCTYFDKGYLLKGLALHASLIKYDPSAKLWVLCMDEYTKTLLDRMKLRGVTTVALKDFEDKELKTAKSNRSLVEYYWTCTPSVPLYVLKHNPTVDIVAYLDADLFFYTSPQIIIDELNQGSIYIVEHRYPPAEQYRDNVNGRFNVAVTYFRNDKNGIACMKDWRAKCNEWCYLKEEPGRFGDQLYLNEWPHKFKGVVISQNLGVDAAPWNIAKYSVTSKNNSAYIDHDQLVVYHFHQLDYFAPGQFDLARGYKFSHAIENYIYKPYLKTLDEVYAKVKKIDSDFRLIPPKRSISAKIKSKVSKYFGPLYWRLRGLIQ</sequence>
<dbReference type="EMBL" id="MFAK01000008">
    <property type="protein sequence ID" value="OGD75356.1"/>
    <property type="molecule type" value="Genomic_DNA"/>
</dbReference>
<accession>A0A1F5F6Y9</accession>
<dbReference type="InterPro" id="IPR029044">
    <property type="entry name" value="Nucleotide-diphossugar_trans"/>
</dbReference>
<comment type="caution">
    <text evidence="1">The sequence shown here is derived from an EMBL/GenBank/DDBJ whole genome shotgun (WGS) entry which is preliminary data.</text>
</comment>
<gene>
    <name evidence="1" type="ORF">A2228_00735</name>
</gene>
<organism evidence="1 2">
    <name type="scientific">Candidatus Collierbacteria bacterium RIFOXYA2_FULL_46_10</name>
    <dbReference type="NCBI Taxonomy" id="1817726"/>
    <lineage>
        <taxon>Bacteria</taxon>
        <taxon>Candidatus Collieribacteriota</taxon>
    </lineage>
</organism>
<dbReference type="SUPFAM" id="SSF53448">
    <property type="entry name" value="Nucleotide-diphospho-sugar transferases"/>
    <property type="match status" value="1"/>
</dbReference>
<evidence type="ECO:0000313" key="1">
    <source>
        <dbReference type="EMBL" id="OGD75356.1"/>
    </source>
</evidence>
<evidence type="ECO:0000313" key="2">
    <source>
        <dbReference type="Proteomes" id="UP000176191"/>
    </source>
</evidence>
<dbReference type="Gene3D" id="3.90.550.10">
    <property type="entry name" value="Spore Coat Polysaccharide Biosynthesis Protein SpsA, Chain A"/>
    <property type="match status" value="1"/>
</dbReference>
<reference evidence="1 2" key="1">
    <citation type="journal article" date="2016" name="Nat. Commun.">
        <title>Thousands of microbial genomes shed light on interconnected biogeochemical processes in an aquifer system.</title>
        <authorList>
            <person name="Anantharaman K."/>
            <person name="Brown C.T."/>
            <person name="Hug L.A."/>
            <person name="Sharon I."/>
            <person name="Castelle C.J."/>
            <person name="Probst A.J."/>
            <person name="Thomas B.C."/>
            <person name="Singh A."/>
            <person name="Wilkins M.J."/>
            <person name="Karaoz U."/>
            <person name="Brodie E.L."/>
            <person name="Williams K.H."/>
            <person name="Hubbard S.S."/>
            <person name="Banfield J.F."/>
        </authorList>
    </citation>
    <scope>NUCLEOTIDE SEQUENCE [LARGE SCALE GENOMIC DNA]</scope>
</reference>
<dbReference type="AlphaFoldDB" id="A0A1F5F6Y9"/>
<name>A0A1F5F6Y9_9BACT</name>
<evidence type="ECO:0008006" key="3">
    <source>
        <dbReference type="Google" id="ProtNLM"/>
    </source>
</evidence>
<protein>
    <recommendedName>
        <fullName evidence="3">Glycosyl transferase</fullName>
    </recommendedName>
</protein>
<proteinExistence type="predicted"/>